<dbReference type="SUPFAM" id="SSF54106">
    <property type="entry name" value="LysM domain"/>
    <property type="match status" value="1"/>
</dbReference>
<dbReference type="InterPro" id="IPR036779">
    <property type="entry name" value="LysM_dom_sf"/>
</dbReference>
<dbReference type="EC" id="3.5.1.28" evidence="3"/>
<organism evidence="7 8">
    <name type="scientific">Oceanobacter antarcticus</name>
    <dbReference type="NCBI Taxonomy" id="3133425"/>
    <lineage>
        <taxon>Bacteria</taxon>
        <taxon>Pseudomonadati</taxon>
        <taxon>Pseudomonadota</taxon>
        <taxon>Gammaproteobacteria</taxon>
        <taxon>Oceanospirillales</taxon>
        <taxon>Oceanospirillaceae</taxon>
        <taxon>Oceanobacter</taxon>
    </lineage>
</organism>
<proteinExistence type="inferred from homology"/>
<dbReference type="InterPro" id="IPR002508">
    <property type="entry name" value="MurNAc-LAA_cat"/>
</dbReference>
<feature type="domain" description="LysM" evidence="6">
    <location>
        <begin position="414"/>
        <end position="457"/>
    </location>
</feature>
<dbReference type="SMART" id="SM00257">
    <property type="entry name" value="LysM"/>
    <property type="match status" value="1"/>
</dbReference>
<dbReference type="Gene3D" id="3.10.350.10">
    <property type="entry name" value="LysM domain"/>
    <property type="match status" value="1"/>
</dbReference>
<evidence type="ECO:0000259" key="6">
    <source>
        <dbReference type="PROSITE" id="PS51782"/>
    </source>
</evidence>
<keyword evidence="5" id="KW-0961">Cell wall biogenesis/degradation</keyword>
<evidence type="ECO:0000256" key="2">
    <source>
        <dbReference type="ARBA" id="ARBA00010860"/>
    </source>
</evidence>
<evidence type="ECO:0000256" key="4">
    <source>
        <dbReference type="ARBA" id="ARBA00022801"/>
    </source>
</evidence>
<gene>
    <name evidence="7" type="ORF">WG929_07100</name>
</gene>
<dbReference type="EMBL" id="JBBKTX010000007">
    <property type="protein sequence ID" value="MFK4752172.1"/>
    <property type="molecule type" value="Genomic_DNA"/>
</dbReference>
<dbReference type="RefSeq" id="WP_416205493.1">
    <property type="nucleotide sequence ID" value="NZ_JBBKTX010000007.1"/>
</dbReference>
<comment type="catalytic activity">
    <reaction evidence="1">
        <text>Hydrolyzes the link between N-acetylmuramoyl residues and L-amino acid residues in certain cell-wall glycopeptides.</text>
        <dbReference type="EC" id="3.5.1.28"/>
    </reaction>
</comment>
<dbReference type="GO" id="GO:0008745">
    <property type="term" value="F:N-acetylmuramoyl-L-alanine amidase activity"/>
    <property type="evidence" value="ECO:0007669"/>
    <property type="project" value="UniProtKB-EC"/>
</dbReference>
<dbReference type="InterPro" id="IPR021731">
    <property type="entry name" value="AMIN_dom"/>
</dbReference>
<keyword evidence="4 7" id="KW-0378">Hydrolase</keyword>
<dbReference type="Gene3D" id="3.40.630.40">
    <property type="entry name" value="Zn-dependent exopeptidases"/>
    <property type="match status" value="1"/>
</dbReference>
<dbReference type="CDD" id="cd00118">
    <property type="entry name" value="LysM"/>
    <property type="match status" value="1"/>
</dbReference>
<name>A0ABW8NGS9_9GAMM</name>
<evidence type="ECO:0000256" key="1">
    <source>
        <dbReference type="ARBA" id="ARBA00001561"/>
    </source>
</evidence>
<dbReference type="SMART" id="SM00646">
    <property type="entry name" value="Ami_3"/>
    <property type="match status" value="1"/>
</dbReference>
<dbReference type="CDD" id="cd02696">
    <property type="entry name" value="MurNAc-LAA"/>
    <property type="match status" value="1"/>
</dbReference>
<dbReference type="Pfam" id="PF11741">
    <property type="entry name" value="AMIN"/>
    <property type="match status" value="1"/>
</dbReference>
<evidence type="ECO:0000313" key="8">
    <source>
        <dbReference type="Proteomes" id="UP001620597"/>
    </source>
</evidence>
<dbReference type="Proteomes" id="UP001620597">
    <property type="component" value="Unassembled WGS sequence"/>
</dbReference>
<comment type="similarity">
    <text evidence="2">Belongs to the N-acetylmuramoyl-L-alanine amidase 3 family.</text>
</comment>
<accession>A0ABW8NGS9</accession>
<protein>
    <recommendedName>
        <fullName evidence="3">N-acetylmuramoyl-L-alanine amidase</fullName>
        <ecNumber evidence="3">3.5.1.28</ecNumber>
    </recommendedName>
</protein>
<comment type="caution">
    <text evidence="7">The sequence shown here is derived from an EMBL/GenBank/DDBJ whole genome shotgun (WGS) entry which is preliminary data.</text>
</comment>
<evidence type="ECO:0000256" key="3">
    <source>
        <dbReference type="ARBA" id="ARBA00011901"/>
    </source>
</evidence>
<dbReference type="InterPro" id="IPR018392">
    <property type="entry name" value="LysM"/>
</dbReference>
<reference evidence="7 8" key="1">
    <citation type="submission" date="2024-03" db="EMBL/GenBank/DDBJ databases">
        <title>High-quality draft genome sequence of Oceanobacter sp. wDCs-4.</title>
        <authorList>
            <person name="Dong C."/>
        </authorList>
    </citation>
    <scope>NUCLEOTIDE SEQUENCE [LARGE SCALE GENOMIC DNA]</scope>
    <source>
        <strain evidence="8">wDCs-4</strain>
    </source>
</reference>
<sequence length="460" mass="50721">MTLSRAAKATPVGAKKSVLWHVCLWLAFGGSVIANADVRDIRVWQSPESTRLVFDLTEPSEHKIFPLSSPSRVVIDLTDAEMLLDTAAIDLEGTAVASIRTGHPSKKVLRIVLDLNETLNPSSFPLPPNEVYSSHRLVIDLKRPETTQSLSPVKPVKKADTPESRRRDIIVAIDAGHGGEDPGASGARRTKEKHVVLAIAKELQALLKQEAGFTPFMVRTGDYYIGLRERTEKARAANADFLVSIHADAFKQSSANGSSVYVLSDRGATSETARWLADKENDADLIGGISLEDKDDHLRMTLLDLSMTYQRNSSKRIGADILGHMDKISHLHKRQVEEAAFVVLKAPDMPALLVETGFISNPEEERKLNTRSYQQKMAAAIFNGIKDYFSDHPPSGTLLEAERRRNQDGADHWHSYVIRSGDTLSDIAVQNGVALNELRRINGLSDDQIRIGQTIKIPSS</sequence>
<dbReference type="PANTHER" id="PTHR30404:SF6">
    <property type="entry name" value="N-ACETYLMURAMOYL-L-ALANINE AMIDASE AMIB"/>
    <property type="match status" value="1"/>
</dbReference>
<dbReference type="PANTHER" id="PTHR30404">
    <property type="entry name" value="N-ACETYLMURAMOYL-L-ALANINE AMIDASE"/>
    <property type="match status" value="1"/>
</dbReference>
<dbReference type="InterPro" id="IPR050695">
    <property type="entry name" value="N-acetylmuramoyl_amidase_3"/>
</dbReference>
<evidence type="ECO:0000313" key="7">
    <source>
        <dbReference type="EMBL" id="MFK4752172.1"/>
    </source>
</evidence>
<evidence type="ECO:0000256" key="5">
    <source>
        <dbReference type="ARBA" id="ARBA00023316"/>
    </source>
</evidence>
<dbReference type="Pfam" id="PF01476">
    <property type="entry name" value="LysM"/>
    <property type="match status" value="1"/>
</dbReference>
<dbReference type="SUPFAM" id="SSF53187">
    <property type="entry name" value="Zn-dependent exopeptidases"/>
    <property type="match status" value="1"/>
</dbReference>
<dbReference type="Pfam" id="PF01520">
    <property type="entry name" value="Amidase_3"/>
    <property type="match status" value="1"/>
</dbReference>
<dbReference type="PROSITE" id="PS51782">
    <property type="entry name" value="LYSM"/>
    <property type="match status" value="1"/>
</dbReference>
<dbReference type="Gene3D" id="2.60.40.3500">
    <property type="match status" value="1"/>
</dbReference>
<keyword evidence="8" id="KW-1185">Reference proteome</keyword>